<dbReference type="InterPro" id="IPR009492">
    <property type="entry name" value="TniQ"/>
</dbReference>
<dbReference type="Pfam" id="PF15978">
    <property type="entry name" value="TnsD"/>
    <property type="match status" value="1"/>
</dbReference>
<reference evidence="3" key="1">
    <citation type="submission" date="2021-05" db="EMBL/GenBank/DDBJ databases">
        <authorList>
            <person name="Pietrasiak N."/>
            <person name="Ward R."/>
            <person name="Stajich J.E."/>
            <person name="Kurbessoian T."/>
        </authorList>
    </citation>
    <scope>NUCLEOTIDE SEQUENCE</scope>
    <source>
        <strain evidence="3">UHER 2000/2452</strain>
    </source>
</reference>
<protein>
    <submittedName>
        <fullName evidence="3">TnsD family transposase</fullName>
    </submittedName>
</protein>
<proteinExistence type="predicted"/>
<dbReference type="InterPro" id="IPR032750">
    <property type="entry name" value="TnsD_C"/>
</dbReference>
<reference evidence="3" key="2">
    <citation type="journal article" date="2022" name="Microbiol. Resour. Announc.">
        <title>Metagenome Sequencing to Explore Phylogenomics of Terrestrial Cyanobacteria.</title>
        <authorList>
            <person name="Ward R.D."/>
            <person name="Stajich J.E."/>
            <person name="Johansen J.R."/>
            <person name="Huntemann M."/>
            <person name="Clum A."/>
            <person name="Foster B."/>
            <person name="Foster B."/>
            <person name="Roux S."/>
            <person name="Palaniappan K."/>
            <person name="Varghese N."/>
            <person name="Mukherjee S."/>
            <person name="Reddy T.B.K."/>
            <person name="Daum C."/>
            <person name="Copeland A."/>
            <person name="Chen I.A."/>
            <person name="Ivanova N.N."/>
            <person name="Kyrpides N.C."/>
            <person name="Shapiro N."/>
            <person name="Eloe-Fadrosh E.A."/>
            <person name="Pietrasiak N."/>
        </authorList>
    </citation>
    <scope>NUCLEOTIDE SEQUENCE</scope>
    <source>
        <strain evidence="3">UHER 2000/2452</strain>
    </source>
</reference>
<feature type="domain" description="TniQ" evidence="1">
    <location>
        <begin position="7"/>
        <end position="100"/>
    </location>
</feature>
<dbReference type="Proteomes" id="UP000757435">
    <property type="component" value="Unassembled WGS sequence"/>
</dbReference>
<comment type="caution">
    <text evidence="3">The sequence shown here is derived from an EMBL/GenBank/DDBJ whole genome shotgun (WGS) entry which is preliminary data.</text>
</comment>
<evidence type="ECO:0000313" key="4">
    <source>
        <dbReference type="Proteomes" id="UP000757435"/>
    </source>
</evidence>
<organism evidence="3 4">
    <name type="scientific">Drouetiella hepatica Uher 2000/2452</name>
    <dbReference type="NCBI Taxonomy" id="904376"/>
    <lineage>
        <taxon>Bacteria</taxon>
        <taxon>Bacillati</taxon>
        <taxon>Cyanobacteriota</taxon>
        <taxon>Cyanophyceae</taxon>
        <taxon>Oculatellales</taxon>
        <taxon>Oculatellaceae</taxon>
        <taxon>Drouetiella</taxon>
    </lineage>
</organism>
<evidence type="ECO:0000313" key="3">
    <source>
        <dbReference type="EMBL" id="MBW4662367.1"/>
    </source>
</evidence>
<evidence type="ECO:0000259" key="2">
    <source>
        <dbReference type="Pfam" id="PF15978"/>
    </source>
</evidence>
<sequence length="580" mass="67098">MSNGFYTTKYLINNHTLFPFFAPFLHPKQAQKLWTDMEGARGPAIKMRSGVMASTVRPPEWLRFCPLCTLRDEQEFGEYYWHRLHQLPGVQVCPEHNVCLVNSQVRILTPKTRHEFVAAEQGIQLPKTLPLAVIQPHHKILLKIAQDAAWLLKQTISPSGLDVLLKRYHQLLTERELATSSGRVRVSQLLNEFCHFYSNNFLQSLQCEINAESQHNWLFRLIRSPKGSQHPLHHLLLMRFLKYSAESFFQFPNQFKSFGKGPWLCLNQAASHFHQPVIHNCEITYTQDHGKPIGTFHCSCGFIYCRTGPDKTQEDQFRITKVRAFGSVWEEKLKELWANSTVSLRGMARELGVDSTTVKLHAAALQLPFPRQGKRQTNRSNRMLVSSLEHQEGVPANTLENYRAEWLTARSENLTSRRTKLKNQFQRVYTWLRRNDRQWLESNLPPKQQINSPSLRVDWSNRDSELAEAARLSATSLYKQEGRPNQVTVAAIARELGQLALIQKHPDKLPLTSDVLANVVETRESFALRRIDWVVHCYREERVCPQRWQLIRRAGLRPELAKLESIHEAINSALESLKIL</sequence>
<dbReference type="Pfam" id="PF06527">
    <property type="entry name" value="TniQ"/>
    <property type="match status" value="1"/>
</dbReference>
<dbReference type="EMBL" id="JAHHHD010000071">
    <property type="protein sequence ID" value="MBW4662367.1"/>
    <property type="molecule type" value="Genomic_DNA"/>
</dbReference>
<feature type="domain" description="Transposon Tn7 transposition protein TnsD C-terminal" evidence="2">
    <location>
        <begin position="144"/>
        <end position="516"/>
    </location>
</feature>
<gene>
    <name evidence="3" type="ORF">KME15_27265</name>
</gene>
<accession>A0A951QFY0</accession>
<dbReference type="AlphaFoldDB" id="A0A951QFY0"/>
<evidence type="ECO:0000259" key="1">
    <source>
        <dbReference type="Pfam" id="PF06527"/>
    </source>
</evidence>
<name>A0A951QFY0_9CYAN</name>